<gene>
    <name evidence="1" type="ORF">SLEP1_g11079</name>
</gene>
<name>A0AAV5IG11_9ROSI</name>
<protein>
    <submittedName>
        <fullName evidence="1">Uncharacterized protein</fullName>
    </submittedName>
</protein>
<proteinExistence type="predicted"/>
<evidence type="ECO:0000313" key="2">
    <source>
        <dbReference type="Proteomes" id="UP001054252"/>
    </source>
</evidence>
<evidence type="ECO:0000313" key="1">
    <source>
        <dbReference type="EMBL" id="GKU98022.1"/>
    </source>
</evidence>
<accession>A0AAV5IG11</accession>
<comment type="caution">
    <text evidence="1">The sequence shown here is derived from an EMBL/GenBank/DDBJ whole genome shotgun (WGS) entry which is preliminary data.</text>
</comment>
<keyword evidence="2" id="KW-1185">Reference proteome</keyword>
<dbReference type="Proteomes" id="UP001054252">
    <property type="component" value="Unassembled WGS sequence"/>
</dbReference>
<dbReference type="EMBL" id="BPVZ01000012">
    <property type="protein sequence ID" value="GKU98022.1"/>
    <property type="molecule type" value="Genomic_DNA"/>
</dbReference>
<dbReference type="AlphaFoldDB" id="A0AAV5IG11"/>
<organism evidence="1 2">
    <name type="scientific">Rubroshorea leprosula</name>
    <dbReference type="NCBI Taxonomy" id="152421"/>
    <lineage>
        <taxon>Eukaryota</taxon>
        <taxon>Viridiplantae</taxon>
        <taxon>Streptophyta</taxon>
        <taxon>Embryophyta</taxon>
        <taxon>Tracheophyta</taxon>
        <taxon>Spermatophyta</taxon>
        <taxon>Magnoliopsida</taxon>
        <taxon>eudicotyledons</taxon>
        <taxon>Gunneridae</taxon>
        <taxon>Pentapetalae</taxon>
        <taxon>rosids</taxon>
        <taxon>malvids</taxon>
        <taxon>Malvales</taxon>
        <taxon>Dipterocarpaceae</taxon>
        <taxon>Rubroshorea</taxon>
    </lineage>
</organism>
<sequence length="92" mass="10422">MSTRVSKSQFKLRPRELAVFHTGHMNMRSCILVFRTLRNSSNLQPNSPGKSIPTSPVLNRQILSHIGATTNHMLSTNNMHRSDRVVMCCMNV</sequence>
<reference evidence="1 2" key="1">
    <citation type="journal article" date="2021" name="Commun. Biol.">
        <title>The genome of Shorea leprosula (Dipterocarpaceae) highlights the ecological relevance of drought in aseasonal tropical rainforests.</title>
        <authorList>
            <person name="Ng K.K.S."/>
            <person name="Kobayashi M.J."/>
            <person name="Fawcett J.A."/>
            <person name="Hatakeyama M."/>
            <person name="Paape T."/>
            <person name="Ng C.H."/>
            <person name="Ang C.C."/>
            <person name="Tnah L.H."/>
            <person name="Lee C.T."/>
            <person name="Nishiyama T."/>
            <person name="Sese J."/>
            <person name="O'Brien M.J."/>
            <person name="Copetti D."/>
            <person name="Mohd Noor M.I."/>
            <person name="Ong R.C."/>
            <person name="Putra M."/>
            <person name="Sireger I.Z."/>
            <person name="Indrioko S."/>
            <person name="Kosugi Y."/>
            <person name="Izuno A."/>
            <person name="Isagi Y."/>
            <person name="Lee S.L."/>
            <person name="Shimizu K.K."/>
        </authorList>
    </citation>
    <scope>NUCLEOTIDE SEQUENCE [LARGE SCALE GENOMIC DNA]</scope>
    <source>
        <strain evidence="1">214</strain>
    </source>
</reference>